<dbReference type="AlphaFoldDB" id="A0A173LXR1"/>
<organism evidence="1 2">
    <name type="scientific">Aurantimicrobium minutum</name>
    <dbReference type="NCBI Taxonomy" id="708131"/>
    <lineage>
        <taxon>Bacteria</taxon>
        <taxon>Bacillati</taxon>
        <taxon>Actinomycetota</taxon>
        <taxon>Actinomycetes</taxon>
        <taxon>Micrococcales</taxon>
        <taxon>Microbacteriaceae</taxon>
        <taxon>Aurantimicrobium</taxon>
    </lineage>
</organism>
<dbReference type="RefSeq" id="WP_096382308.1">
    <property type="nucleotide sequence ID" value="NZ_AP017457.1"/>
</dbReference>
<dbReference type="EMBL" id="AP017457">
    <property type="protein sequence ID" value="BAU99644.1"/>
    <property type="molecule type" value="Genomic_DNA"/>
</dbReference>
<dbReference type="KEGG" id="amin:AUMI_111020"/>
<accession>A0A173LXR1</accession>
<gene>
    <name evidence="1" type="ORF">AUMI_111020</name>
</gene>
<name>A0A173LXR1_9MICO</name>
<sequence>MQNGKTLRDEGIALVLQKADDSWKEEAYQVIETLANKGPFTSDDVWANLSTPPHHGNAIGAVILHAAKRFNLKRVGYKPSERPSSRHHVLAVWDLA</sequence>
<proteinExistence type="predicted"/>
<dbReference type="Proteomes" id="UP000243847">
    <property type="component" value="Chromosome sequence1"/>
</dbReference>
<reference evidence="1 2" key="1">
    <citation type="journal article" date="2016" name="Genome Announc.">
        <title>Complete Genome Sequence of Aurantimicrobium minutum Type Strain KNCT, a Planktonic Ultramicrobacterium Isolated from River Water.</title>
        <authorList>
            <person name="Nakai R."/>
            <person name="Fujisawa T."/>
            <person name="Nakamura Y."/>
            <person name="Nishide H."/>
            <person name="Uchiyama I."/>
            <person name="Baba T."/>
            <person name="Toyoda A."/>
            <person name="Fujiyama A."/>
            <person name="Naganuma T."/>
            <person name="Niki H."/>
        </authorList>
    </citation>
    <scope>NUCLEOTIDE SEQUENCE [LARGE SCALE GENOMIC DNA]</scope>
    <source>
        <strain evidence="1 2">KNC</strain>
    </source>
</reference>
<dbReference type="GeneID" id="80452292"/>
<protein>
    <submittedName>
        <fullName evidence="1">Uncharacterized protein</fullName>
    </submittedName>
</protein>
<evidence type="ECO:0000313" key="1">
    <source>
        <dbReference type="EMBL" id="BAU99644.1"/>
    </source>
</evidence>
<evidence type="ECO:0000313" key="2">
    <source>
        <dbReference type="Proteomes" id="UP000243847"/>
    </source>
</evidence>